<name>A0A382R9F7_9ZZZZ</name>
<accession>A0A382R9F7</accession>
<feature type="transmembrane region" description="Helical" evidence="1">
    <location>
        <begin position="268"/>
        <end position="288"/>
    </location>
</feature>
<keyword evidence="1" id="KW-0472">Membrane</keyword>
<reference evidence="2" key="1">
    <citation type="submission" date="2018-05" db="EMBL/GenBank/DDBJ databases">
        <authorList>
            <person name="Lanie J.A."/>
            <person name="Ng W.-L."/>
            <person name="Kazmierczak K.M."/>
            <person name="Andrzejewski T.M."/>
            <person name="Davidsen T.M."/>
            <person name="Wayne K.J."/>
            <person name="Tettelin H."/>
            <person name="Glass J.I."/>
            <person name="Rusch D."/>
            <person name="Podicherti R."/>
            <person name="Tsui H.-C.T."/>
            <person name="Winkler M.E."/>
        </authorList>
    </citation>
    <scope>NUCLEOTIDE SEQUENCE</scope>
</reference>
<dbReference type="EMBL" id="UINC01119767">
    <property type="protein sequence ID" value="SVC93835.1"/>
    <property type="molecule type" value="Genomic_DNA"/>
</dbReference>
<evidence type="ECO:0008006" key="3">
    <source>
        <dbReference type="Google" id="ProtNLM"/>
    </source>
</evidence>
<keyword evidence="1" id="KW-0812">Transmembrane</keyword>
<keyword evidence="1" id="KW-1133">Transmembrane helix</keyword>
<feature type="non-terminal residue" evidence="2">
    <location>
        <position position="324"/>
    </location>
</feature>
<evidence type="ECO:0000313" key="2">
    <source>
        <dbReference type="EMBL" id="SVC93835.1"/>
    </source>
</evidence>
<dbReference type="AlphaFoldDB" id="A0A382R9F7"/>
<protein>
    <recommendedName>
        <fullName evidence="3">Ig-like domain-containing protein</fullName>
    </recommendedName>
</protein>
<sequence length="324" mass="35663">YFVPPLDADTGSYDLRVRVSEPGLGRQSPWREIGTIEIQNNQPQVLDFEIGNATVERGLSIPLWFTAYDREASQNSSNLVIQVSYTQLVFGIYQETEYLGPVHYNASRGKSEVLFTPAINSALGVYGISIRVQDLDGGDSGWVEYNAALAVANRKPVVEYLGDSGQSYIQGNGTFWLNASGTDFDGSDSLLRYEWRSNRQGELGCAVASAANCELNPSDLNTGLHEIRLRVEDDIDYSETVIFNLTVVEAPAQDEGGFLAQFLNRGNLMILGGLLGLGTLLVAGTLWLSRKDEEEQEEFAVETLARSAAKSWLPPVDLVDYEET</sequence>
<proteinExistence type="predicted"/>
<feature type="non-terminal residue" evidence="2">
    <location>
        <position position="1"/>
    </location>
</feature>
<evidence type="ECO:0000256" key="1">
    <source>
        <dbReference type="SAM" id="Phobius"/>
    </source>
</evidence>
<gene>
    <name evidence="2" type="ORF">METZ01_LOCUS346689</name>
</gene>
<organism evidence="2">
    <name type="scientific">marine metagenome</name>
    <dbReference type="NCBI Taxonomy" id="408172"/>
    <lineage>
        <taxon>unclassified sequences</taxon>
        <taxon>metagenomes</taxon>
        <taxon>ecological metagenomes</taxon>
    </lineage>
</organism>